<protein>
    <recommendedName>
        <fullName evidence="5">DUF4175 domain-containing protein</fullName>
    </recommendedName>
</protein>
<feature type="compositionally biased region" description="Low complexity" evidence="1">
    <location>
        <begin position="914"/>
        <end position="930"/>
    </location>
</feature>
<feature type="compositionally biased region" description="Basic and acidic residues" evidence="1">
    <location>
        <begin position="1053"/>
        <end position="1086"/>
    </location>
</feature>
<dbReference type="PANTHER" id="PTHR46199:SF3">
    <property type="entry name" value="RAC GTPASE-ACTIVATING PROTEIN 1"/>
    <property type="match status" value="1"/>
</dbReference>
<name>A0ABX0XDZ6_9BACT</name>
<dbReference type="PANTHER" id="PTHR46199">
    <property type="entry name" value="RAC GTPASE-ACTIVATING PROTEIN 1"/>
    <property type="match status" value="1"/>
</dbReference>
<keyword evidence="2" id="KW-1133">Transmembrane helix</keyword>
<feature type="region of interest" description="Disordered" evidence="1">
    <location>
        <begin position="566"/>
        <end position="597"/>
    </location>
</feature>
<organism evidence="3 4">
    <name type="scientific">Neolewinella antarctica</name>
    <dbReference type="NCBI Taxonomy" id="442734"/>
    <lineage>
        <taxon>Bacteria</taxon>
        <taxon>Pseudomonadati</taxon>
        <taxon>Bacteroidota</taxon>
        <taxon>Saprospiria</taxon>
        <taxon>Saprospirales</taxon>
        <taxon>Lewinellaceae</taxon>
        <taxon>Neolewinella</taxon>
    </lineage>
</organism>
<evidence type="ECO:0000256" key="2">
    <source>
        <dbReference type="SAM" id="Phobius"/>
    </source>
</evidence>
<dbReference type="RefSeq" id="WP_168038724.1">
    <property type="nucleotide sequence ID" value="NZ_JAATJH010000005.1"/>
</dbReference>
<keyword evidence="4" id="KW-1185">Reference proteome</keyword>
<evidence type="ECO:0000256" key="1">
    <source>
        <dbReference type="SAM" id="MobiDB-lite"/>
    </source>
</evidence>
<feature type="compositionally biased region" description="Acidic residues" evidence="1">
    <location>
        <begin position="720"/>
        <end position="730"/>
    </location>
</feature>
<keyword evidence="2" id="KW-0812">Transmembrane</keyword>
<feature type="compositionally biased region" description="Basic and acidic residues" evidence="1">
    <location>
        <begin position="964"/>
        <end position="979"/>
    </location>
</feature>
<feature type="compositionally biased region" description="Basic and acidic residues" evidence="1">
    <location>
        <begin position="679"/>
        <end position="719"/>
    </location>
</feature>
<keyword evidence="2" id="KW-0472">Membrane</keyword>
<feature type="compositionally biased region" description="Low complexity" evidence="1">
    <location>
        <begin position="567"/>
        <end position="576"/>
    </location>
</feature>
<feature type="compositionally biased region" description="Basic and acidic residues" evidence="1">
    <location>
        <begin position="731"/>
        <end position="756"/>
    </location>
</feature>
<gene>
    <name evidence="3" type="ORF">GGR27_003053</name>
</gene>
<proteinExistence type="predicted"/>
<feature type="transmembrane region" description="Helical" evidence="2">
    <location>
        <begin position="30"/>
        <end position="49"/>
    </location>
</feature>
<reference evidence="3 4" key="1">
    <citation type="submission" date="2020-03" db="EMBL/GenBank/DDBJ databases">
        <title>Genomic Encyclopedia of Type Strains, Phase IV (KMG-IV): sequencing the most valuable type-strain genomes for metagenomic binning, comparative biology and taxonomic classification.</title>
        <authorList>
            <person name="Goeker M."/>
        </authorList>
    </citation>
    <scope>NUCLEOTIDE SEQUENCE [LARGE SCALE GENOMIC DNA]</scope>
    <source>
        <strain evidence="3 4">DSM 105096</strain>
    </source>
</reference>
<feature type="compositionally biased region" description="Basic and acidic residues" evidence="1">
    <location>
        <begin position="999"/>
        <end position="1011"/>
    </location>
</feature>
<feature type="region of interest" description="Disordered" evidence="1">
    <location>
        <begin position="679"/>
        <end position="769"/>
    </location>
</feature>
<dbReference type="Proteomes" id="UP000770785">
    <property type="component" value="Unassembled WGS sequence"/>
</dbReference>
<sequence>MSSVSNHYDQLIQKLDQFTRKYYVNSVIRGLLYTTGLVLVLFLLVSLLESQFYFGSGTRKAMFYGFLGLSLFALGAWVLLPLSRYFRLGSVISHDQAANIIGQHFTDVKDKLLNVLQLRRQAGETPDSALLLASIDQKSAEISPVPFRSAIDLSQNRKYLKFALPPLLLLFVILFAAPSLIKDSTTRLIRNGDTFERPAPFRFVLDGAKELEVIQYGDYPITVKVEGDVLPADAYIEVDGYRYRMQEKNANTFTYNFSNVQEDTKFKFSAADEQSKDYKLAILPKPNIASFTVDLDYPAYLGRQDEQVANIGDLTVPAGTQIQWSFDTENTDKIDLRFASSEDLTDLRRDGSDLYSFDLRALRNDRYTLYVGNDRLPLADSVSYNLSVIPDLHPQISVETFRDSTDEKLLFFAGEASDDYGLTSIRFVYRITDGETGATGTEQRVPISGPAGKTARYDHVWDLTNDLQLKPGDELAYYFETFDNDAINNYKSARTGVMTFRNPSNEEMEEIAEANDSKVKDELKKALEATKELKEDTKELRERMLQEEELDWKIKKELEKLQKRQQDIQQQMQEAQKAFEENQKNEQSKDEQILEKEEKLQEMLSESANEEMEELMKQIQELMEELNKDEALEKLEEMEMADEKSEAKLDRMLELFKELEVEKEMQETIEKLEELAEKQEELAEETAKEEKPQETLQEEQEKIQEEFEKLQEKMEKTEEKNEELEQPMDLDLEKEAQEEVKEDMEGAKEDMKKQENKAAAQKQKKAGEKMKEMAKKMGESMEAMAQESAQEDIKAMRQLLENIVDLSFDQEETMNNLGQTTVNTPRYVELVQDQFQINNDFELVRDSLNALAKRNEQIATFITEKVFDIKLDLKNTITELEERRTPQAANVQQRAMTGLNDLALMMSEAMQNAQQQMAGMMAGEQQCESPGGKKGNKPGKPSSNPGSEGQKSLNDAMEGMGKGEQGKEGAEGKGGKDGARGGSAEEFAKMAARQAALRKALEAKQKARQEGGEGTDPQLQELIDKMNAAEEDLVNKRLTRDMMTRQQEILSKMLDHEKAERQQEQEEKRKSETAQQQRREMPPSLEEYLKQRRSEIEMFKRVTPELNPYFQGLVNEYFRSLRGE</sequence>
<comment type="caution">
    <text evidence="3">The sequence shown here is derived from an EMBL/GenBank/DDBJ whole genome shotgun (WGS) entry which is preliminary data.</text>
</comment>
<evidence type="ECO:0000313" key="4">
    <source>
        <dbReference type="Proteomes" id="UP000770785"/>
    </source>
</evidence>
<feature type="compositionally biased region" description="Low complexity" evidence="1">
    <location>
        <begin position="938"/>
        <end position="949"/>
    </location>
</feature>
<feature type="compositionally biased region" description="Basic and acidic residues" evidence="1">
    <location>
        <begin position="577"/>
        <end position="597"/>
    </location>
</feature>
<feature type="transmembrane region" description="Helical" evidence="2">
    <location>
        <begin position="61"/>
        <end position="80"/>
    </location>
</feature>
<feature type="region of interest" description="Disordered" evidence="1">
    <location>
        <begin position="914"/>
        <end position="1024"/>
    </location>
</feature>
<dbReference type="EMBL" id="JAATJH010000005">
    <property type="protein sequence ID" value="NJC27536.1"/>
    <property type="molecule type" value="Genomic_DNA"/>
</dbReference>
<evidence type="ECO:0000313" key="3">
    <source>
        <dbReference type="EMBL" id="NJC27536.1"/>
    </source>
</evidence>
<evidence type="ECO:0008006" key="5">
    <source>
        <dbReference type="Google" id="ProtNLM"/>
    </source>
</evidence>
<feature type="region of interest" description="Disordered" evidence="1">
    <location>
        <begin position="1052"/>
        <end position="1086"/>
    </location>
</feature>
<feature type="transmembrane region" description="Helical" evidence="2">
    <location>
        <begin position="162"/>
        <end position="181"/>
    </location>
</feature>
<accession>A0ABX0XDZ6</accession>